<name>A0ABR7M9L4_9BACT</name>
<evidence type="ECO:0000313" key="1">
    <source>
        <dbReference type="EMBL" id="MBC6491719.1"/>
    </source>
</evidence>
<keyword evidence="2" id="KW-1185">Reference proteome</keyword>
<dbReference type="EMBL" id="MBUA01000023">
    <property type="protein sequence ID" value="MBC6491719.1"/>
    <property type="molecule type" value="Genomic_DNA"/>
</dbReference>
<dbReference type="RefSeq" id="WP_187257041.1">
    <property type="nucleotide sequence ID" value="NZ_JBHULF010000007.1"/>
</dbReference>
<accession>A0ABR7M9L4</accession>
<reference evidence="1 2" key="1">
    <citation type="submission" date="2016-07" db="EMBL/GenBank/DDBJ databases">
        <title>Genome analysis of Flavihumibacter stibioxidans YS-17.</title>
        <authorList>
            <person name="Shi K."/>
            <person name="Han Y."/>
            <person name="Wang G."/>
        </authorList>
    </citation>
    <scope>NUCLEOTIDE SEQUENCE [LARGE SCALE GENOMIC DNA]</scope>
    <source>
        <strain evidence="1 2">YS-17</strain>
    </source>
</reference>
<protein>
    <submittedName>
        <fullName evidence="1">Uncharacterized protein</fullName>
    </submittedName>
</protein>
<sequence length="576" mass="67136">MKLILTDYIASLKEDRELDSLVQDLLREYDFEIVYGPHKGQRQYGVDIYAVGKDPEDSKRKVFLVTVKQGNFDRKNWQGSIQALEPSLREIVTVFVRNNLAPEHRDLPIKIIVAHNGINDPAVQQNWVSFTEQFPAIQFSIWQLETIVHMVYEKMMNENVLSDQRKILFRKIIVYLFNPDYDLSDYKVLLDDIIGDLAPKETEKKNNLKSLRKINLLLTIVVSYCERENDTRLALKACEITILRVWKFINENEELIDQDYFGQFIQVLIVRKNVTLLYLSKVLPVCEIKDGFSKNCGDSVNYTLVTYEHLGLIALSGLEFLQMADLYSNQNDELVNILKDYAYQCANGVINLFNNNRVIFNPRADNQVIEINLALLLLFLTGKRNDIRTLLIEYNNQIAHGKIFLNIAPHYYNNIDEIFDLDVNYKKRDQFQYGSSSLITTLTEWSAVINDSGVYKAYLILKEKVFTDCDLTLWYPDRTTESLLYTSCALPKSGYCLSNIVFPEDFEEFKILTLTDHVFNCEEHDFLFLKHRLWSIGLIASRHYRTYVFPHYWRQLIENVCTVSIEAPADTELTTK</sequence>
<proteinExistence type="predicted"/>
<gene>
    <name evidence="1" type="ORF">BC349_11715</name>
</gene>
<dbReference type="Proteomes" id="UP000765802">
    <property type="component" value="Unassembled WGS sequence"/>
</dbReference>
<comment type="caution">
    <text evidence="1">The sequence shown here is derived from an EMBL/GenBank/DDBJ whole genome shotgun (WGS) entry which is preliminary data.</text>
</comment>
<evidence type="ECO:0000313" key="2">
    <source>
        <dbReference type="Proteomes" id="UP000765802"/>
    </source>
</evidence>
<organism evidence="1 2">
    <name type="scientific">Flavihumibacter stibioxidans</name>
    <dbReference type="NCBI Taxonomy" id="1834163"/>
    <lineage>
        <taxon>Bacteria</taxon>
        <taxon>Pseudomonadati</taxon>
        <taxon>Bacteroidota</taxon>
        <taxon>Chitinophagia</taxon>
        <taxon>Chitinophagales</taxon>
        <taxon>Chitinophagaceae</taxon>
        <taxon>Flavihumibacter</taxon>
    </lineage>
</organism>